<gene>
    <name evidence="4" type="ORF">DFO65_11733</name>
</gene>
<sequence>MNSEGLQRLIDSARALVDGGADGEAESRARLVFADTVSVAIAAGQRAEARDLVADHPLTGRVRHEAPSDLCRSSLLTAGGGWASAENAAYINGSILCALEMDEGTRPTGHPAAHVVPAVLAAAQAWECDLGSVLDALLFGYEVSAYLLESHRLTPGVHPHGHIGGIGAAAAVALLGGGDPLPAAKVAATSMLATHWGSCLDGSSARNTWTGQSAAAAVRACQLASMGWTGGTSVLDALLDGPLAQEIEAEAPYRGRPRIFNGYFKFYSACALTHTSIEAALGIRGVEPENIESVRVRTTRNNLKVADGSLDTALSRRFSIPFAVAAALVEGRADPDVFDDPSAAALSVAHRVHVEEDPSFTACWPADAPTLVEVVLTDGTSLSARCDNARGVVADEALQSELRDKAVGLHVLGGKYWDIVMRAPRHLPVRRLMESIQPPVC</sequence>
<keyword evidence="5" id="KW-1185">Reference proteome</keyword>
<dbReference type="InterPro" id="IPR036148">
    <property type="entry name" value="MmgE/PrpD_sf"/>
</dbReference>
<dbReference type="Pfam" id="PF19305">
    <property type="entry name" value="MmgE_PrpD_C"/>
    <property type="match status" value="1"/>
</dbReference>
<accession>A0A366ID71</accession>
<dbReference type="EMBL" id="QNSB01000017">
    <property type="protein sequence ID" value="RBP68609.1"/>
    <property type="molecule type" value="Genomic_DNA"/>
</dbReference>
<dbReference type="AlphaFoldDB" id="A0A366ID71"/>
<dbReference type="InterPro" id="IPR042188">
    <property type="entry name" value="MmgE/PrpD_sf_2"/>
</dbReference>
<feature type="domain" description="MmgE/PrpD N-terminal" evidence="2">
    <location>
        <begin position="24"/>
        <end position="236"/>
    </location>
</feature>
<dbReference type="Gene3D" id="3.30.1330.120">
    <property type="entry name" value="2-methylcitrate dehydratase PrpD"/>
    <property type="match status" value="1"/>
</dbReference>
<evidence type="ECO:0000259" key="2">
    <source>
        <dbReference type="Pfam" id="PF03972"/>
    </source>
</evidence>
<evidence type="ECO:0000259" key="3">
    <source>
        <dbReference type="Pfam" id="PF19305"/>
    </source>
</evidence>
<dbReference type="PANTHER" id="PTHR16943">
    <property type="entry name" value="2-METHYLCITRATE DEHYDRATASE-RELATED"/>
    <property type="match status" value="1"/>
</dbReference>
<feature type="domain" description="MmgE/PrpD C-terminal" evidence="3">
    <location>
        <begin position="267"/>
        <end position="406"/>
    </location>
</feature>
<dbReference type="Proteomes" id="UP000253509">
    <property type="component" value="Unassembled WGS sequence"/>
</dbReference>
<organism evidence="4 5">
    <name type="scientific">Brevibacterium celere</name>
    <dbReference type="NCBI Taxonomy" id="225845"/>
    <lineage>
        <taxon>Bacteria</taxon>
        <taxon>Bacillati</taxon>
        <taxon>Actinomycetota</taxon>
        <taxon>Actinomycetes</taxon>
        <taxon>Micrococcales</taxon>
        <taxon>Brevibacteriaceae</taxon>
        <taxon>Brevibacterium</taxon>
    </lineage>
</organism>
<dbReference type="Gene3D" id="1.10.4100.10">
    <property type="entry name" value="2-methylcitrate dehydratase PrpD"/>
    <property type="match status" value="1"/>
</dbReference>
<comment type="caution">
    <text evidence="4">The sequence shown here is derived from an EMBL/GenBank/DDBJ whole genome shotgun (WGS) entry which is preliminary data.</text>
</comment>
<dbReference type="InterPro" id="IPR042183">
    <property type="entry name" value="MmgE/PrpD_sf_1"/>
</dbReference>
<dbReference type="InterPro" id="IPR005656">
    <property type="entry name" value="MmgE_PrpD"/>
</dbReference>
<dbReference type="InterPro" id="IPR045336">
    <property type="entry name" value="MmgE_PrpD_N"/>
</dbReference>
<evidence type="ECO:0000313" key="5">
    <source>
        <dbReference type="Proteomes" id="UP000253509"/>
    </source>
</evidence>
<dbReference type="Pfam" id="PF03972">
    <property type="entry name" value="MmgE_PrpD_N"/>
    <property type="match status" value="1"/>
</dbReference>
<comment type="similarity">
    <text evidence="1">Belongs to the PrpD family.</text>
</comment>
<evidence type="ECO:0000256" key="1">
    <source>
        <dbReference type="ARBA" id="ARBA00006174"/>
    </source>
</evidence>
<protein>
    <submittedName>
        <fullName evidence="4">2-methylcitrate dehydratase PrpD</fullName>
    </submittedName>
</protein>
<name>A0A366ID71_9MICO</name>
<reference evidence="4 5" key="1">
    <citation type="submission" date="2018-06" db="EMBL/GenBank/DDBJ databases">
        <title>Freshwater and sediment microbial communities from various areas in North America, analyzing microbe dynamics in response to fracking.</title>
        <authorList>
            <person name="Lamendella R."/>
        </authorList>
    </citation>
    <scope>NUCLEOTIDE SEQUENCE [LARGE SCALE GENOMIC DNA]</scope>
    <source>
        <strain evidence="4 5">3b_TX</strain>
    </source>
</reference>
<proteinExistence type="inferred from homology"/>
<evidence type="ECO:0000313" key="4">
    <source>
        <dbReference type="EMBL" id="RBP68609.1"/>
    </source>
</evidence>
<dbReference type="GO" id="GO:0016829">
    <property type="term" value="F:lyase activity"/>
    <property type="evidence" value="ECO:0007669"/>
    <property type="project" value="InterPro"/>
</dbReference>
<dbReference type="SUPFAM" id="SSF103378">
    <property type="entry name" value="2-methylcitrate dehydratase PrpD"/>
    <property type="match status" value="1"/>
</dbReference>
<dbReference type="RefSeq" id="WP_113905570.1">
    <property type="nucleotide sequence ID" value="NZ_QNSB01000017.1"/>
</dbReference>
<dbReference type="InterPro" id="IPR045337">
    <property type="entry name" value="MmgE_PrpD_C"/>
</dbReference>
<dbReference type="PANTHER" id="PTHR16943:SF8">
    <property type="entry name" value="2-METHYLCITRATE DEHYDRATASE"/>
    <property type="match status" value="1"/>
</dbReference>